<protein>
    <submittedName>
        <fullName evidence="1">BnaC02g24250D protein</fullName>
    </submittedName>
</protein>
<evidence type="ECO:0000313" key="2">
    <source>
        <dbReference type="Proteomes" id="UP000028999"/>
    </source>
</evidence>
<sequence length="41" mass="4773">MELELGLKTHLVLWCFLKKQIQGSSSSSILKDSRRKVSRLR</sequence>
<accession>A0A078G4N7</accession>
<gene>
    <name evidence="1" type="primary">BnaC02g24250D</name>
    <name evidence="1" type="ORF">GSBRNA2T00012418001</name>
</gene>
<organism evidence="1 2">
    <name type="scientific">Brassica napus</name>
    <name type="common">Rape</name>
    <dbReference type="NCBI Taxonomy" id="3708"/>
    <lineage>
        <taxon>Eukaryota</taxon>
        <taxon>Viridiplantae</taxon>
        <taxon>Streptophyta</taxon>
        <taxon>Embryophyta</taxon>
        <taxon>Tracheophyta</taxon>
        <taxon>Spermatophyta</taxon>
        <taxon>Magnoliopsida</taxon>
        <taxon>eudicotyledons</taxon>
        <taxon>Gunneridae</taxon>
        <taxon>Pentapetalae</taxon>
        <taxon>rosids</taxon>
        <taxon>malvids</taxon>
        <taxon>Brassicales</taxon>
        <taxon>Brassicaceae</taxon>
        <taxon>Brassiceae</taxon>
        <taxon>Brassica</taxon>
    </lineage>
</organism>
<name>A0A078G4N7_BRANA</name>
<reference evidence="1 2" key="1">
    <citation type="journal article" date="2014" name="Science">
        <title>Plant genetics. Early allopolyploid evolution in the post-Neolithic Brassica napus oilseed genome.</title>
        <authorList>
            <person name="Chalhoub B."/>
            <person name="Denoeud F."/>
            <person name="Liu S."/>
            <person name="Parkin I.A."/>
            <person name="Tang H."/>
            <person name="Wang X."/>
            <person name="Chiquet J."/>
            <person name="Belcram H."/>
            <person name="Tong C."/>
            <person name="Samans B."/>
            <person name="Correa M."/>
            <person name="Da Silva C."/>
            <person name="Just J."/>
            <person name="Falentin C."/>
            <person name="Koh C.S."/>
            <person name="Le Clainche I."/>
            <person name="Bernard M."/>
            <person name="Bento P."/>
            <person name="Noel B."/>
            <person name="Labadie K."/>
            <person name="Alberti A."/>
            <person name="Charles M."/>
            <person name="Arnaud D."/>
            <person name="Guo H."/>
            <person name="Daviaud C."/>
            <person name="Alamery S."/>
            <person name="Jabbari K."/>
            <person name="Zhao M."/>
            <person name="Edger P.P."/>
            <person name="Chelaifa H."/>
            <person name="Tack D."/>
            <person name="Lassalle G."/>
            <person name="Mestiri I."/>
            <person name="Schnel N."/>
            <person name="Le Paslier M.C."/>
            <person name="Fan G."/>
            <person name="Renault V."/>
            <person name="Bayer P.E."/>
            <person name="Golicz A.A."/>
            <person name="Manoli S."/>
            <person name="Lee T.H."/>
            <person name="Thi V.H."/>
            <person name="Chalabi S."/>
            <person name="Hu Q."/>
            <person name="Fan C."/>
            <person name="Tollenaere R."/>
            <person name="Lu Y."/>
            <person name="Battail C."/>
            <person name="Shen J."/>
            <person name="Sidebottom C.H."/>
            <person name="Wang X."/>
            <person name="Canaguier A."/>
            <person name="Chauveau A."/>
            <person name="Berard A."/>
            <person name="Deniot G."/>
            <person name="Guan M."/>
            <person name="Liu Z."/>
            <person name="Sun F."/>
            <person name="Lim Y.P."/>
            <person name="Lyons E."/>
            <person name="Town C.D."/>
            <person name="Bancroft I."/>
            <person name="Wang X."/>
            <person name="Meng J."/>
            <person name="Ma J."/>
            <person name="Pires J.C."/>
            <person name="King G.J."/>
            <person name="Brunel D."/>
            <person name="Delourme R."/>
            <person name="Renard M."/>
            <person name="Aury J.M."/>
            <person name="Adams K.L."/>
            <person name="Batley J."/>
            <person name="Snowdon R.J."/>
            <person name="Tost J."/>
            <person name="Edwards D."/>
            <person name="Zhou Y."/>
            <person name="Hua W."/>
            <person name="Sharpe A.G."/>
            <person name="Paterson A.H."/>
            <person name="Guan C."/>
            <person name="Wincker P."/>
        </authorList>
    </citation>
    <scope>NUCLEOTIDE SEQUENCE [LARGE SCALE GENOMIC DNA]</scope>
    <source>
        <strain evidence="2">cv. Darmor-bzh</strain>
    </source>
</reference>
<keyword evidence="2" id="KW-1185">Reference proteome</keyword>
<dbReference type="Gramene" id="CDY20391">
    <property type="protein sequence ID" value="CDY20391"/>
    <property type="gene ID" value="GSBRNA2T00012418001"/>
</dbReference>
<proteinExistence type="predicted"/>
<dbReference type="EMBL" id="LK032107">
    <property type="protein sequence ID" value="CDY20391.1"/>
    <property type="molecule type" value="Genomic_DNA"/>
</dbReference>
<dbReference type="PaxDb" id="3708-A0A078G4N7"/>
<dbReference type="AlphaFoldDB" id="A0A078G4N7"/>
<dbReference type="Proteomes" id="UP000028999">
    <property type="component" value="Unassembled WGS sequence"/>
</dbReference>
<evidence type="ECO:0000313" key="1">
    <source>
        <dbReference type="EMBL" id="CDY20391.1"/>
    </source>
</evidence>